<evidence type="ECO:0000256" key="7">
    <source>
        <dbReference type="PROSITE-ProRule" id="PRU01373"/>
    </source>
</evidence>
<feature type="active site" description="Proton donor/acceptor" evidence="7">
    <location>
        <position position="311"/>
    </location>
</feature>
<dbReference type="GO" id="GO:0071555">
    <property type="term" value="P:cell wall organization"/>
    <property type="evidence" value="ECO:0007669"/>
    <property type="project" value="UniProtKB-UniRule"/>
</dbReference>
<dbReference type="PANTHER" id="PTHR30582:SF30">
    <property type="entry name" value="BLR4375 PROTEIN"/>
    <property type="match status" value="1"/>
</dbReference>
<dbReference type="GO" id="GO:0018104">
    <property type="term" value="P:peptidoglycan-protein cross-linking"/>
    <property type="evidence" value="ECO:0007669"/>
    <property type="project" value="TreeGrafter"/>
</dbReference>
<evidence type="ECO:0000256" key="3">
    <source>
        <dbReference type="ARBA" id="ARBA00022679"/>
    </source>
</evidence>
<dbReference type="PROSITE" id="PS51318">
    <property type="entry name" value="TAT"/>
    <property type="match status" value="1"/>
</dbReference>
<dbReference type="SUPFAM" id="SSF141523">
    <property type="entry name" value="L,D-transpeptidase catalytic domain-like"/>
    <property type="match status" value="1"/>
</dbReference>
<name>A0A0D0N019_VARPD</name>
<evidence type="ECO:0000313" key="11">
    <source>
        <dbReference type="EMBL" id="KIQ34685.1"/>
    </source>
</evidence>
<dbReference type="GO" id="GO:0016740">
    <property type="term" value="F:transferase activity"/>
    <property type="evidence" value="ECO:0007669"/>
    <property type="project" value="UniProtKB-KW"/>
</dbReference>
<accession>A0A0D0N019</accession>
<evidence type="ECO:0000259" key="10">
    <source>
        <dbReference type="PROSITE" id="PS52029"/>
    </source>
</evidence>
<dbReference type="Proteomes" id="UP000032067">
    <property type="component" value="Unassembled WGS sequence"/>
</dbReference>
<comment type="caution">
    <text evidence="11">The sequence shown here is derived from an EMBL/GenBank/DDBJ whole genome shotgun (WGS) entry which is preliminary data.</text>
</comment>
<evidence type="ECO:0000256" key="6">
    <source>
        <dbReference type="ARBA" id="ARBA00023316"/>
    </source>
</evidence>
<feature type="region of interest" description="Disordered" evidence="8">
    <location>
        <begin position="36"/>
        <end position="55"/>
    </location>
</feature>
<keyword evidence="5 7" id="KW-0573">Peptidoglycan synthesis</keyword>
<dbReference type="Gene3D" id="2.40.440.10">
    <property type="entry name" value="L,D-transpeptidase catalytic domain-like"/>
    <property type="match status" value="1"/>
</dbReference>
<feature type="compositionally biased region" description="Basic and acidic residues" evidence="8">
    <location>
        <begin position="45"/>
        <end position="55"/>
    </location>
</feature>
<keyword evidence="6 7" id="KW-0961">Cell wall biogenesis/degradation</keyword>
<dbReference type="GO" id="GO:0008360">
    <property type="term" value="P:regulation of cell shape"/>
    <property type="evidence" value="ECO:0007669"/>
    <property type="project" value="UniProtKB-UniRule"/>
</dbReference>
<feature type="chain" id="PRO_5002234360" description="L,D-TPase catalytic domain-containing protein" evidence="9">
    <location>
        <begin position="36"/>
        <end position="352"/>
    </location>
</feature>
<comment type="pathway">
    <text evidence="1 7">Cell wall biogenesis; peptidoglycan biosynthesis.</text>
</comment>
<evidence type="ECO:0000256" key="8">
    <source>
        <dbReference type="SAM" id="MobiDB-lite"/>
    </source>
</evidence>
<sequence>MPTSLPSHPTGASRRAFMTASIAACATAAPWSAWAAGSSAKKKPREQDDSSDLDKLNAASSTPVLAQGSRGPAVVRAQILLDRVWFSPGEIDGGFGANMRRVVSAYQEANGLKTTGKVDAATWDVLTKDAAPLFETYTITEKDVAGPFTPTPRDMAERAKLKSLDYENLKEALSERHHMAPRLLSDLNKGSAFKAGDSIIVVSATTTADARVVASAKSIRIDKADHMLFVLDANAKPLAGFPISIGGPLDPLPLGKMKITNEVKNPTFTYNPALLKKGVPADAQKVDVAAGPNNPVGNIWMGLSKPHWGIHGTPAPERVGHDETNGCIHLTNWNAARLSQLAKAGFAVEVQA</sequence>
<evidence type="ECO:0000256" key="1">
    <source>
        <dbReference type="ARBA" id="ARBA00004752"/>
    </source>
</evidence>
<comment type="similarity">
    <text evidence="2">Belongs to the YkuD family.</text>
</comment>
<dbReference type="UniPathway" id="UPA00219"/>
<keyword evidence="4 7" id="KW-0133">Cell shape</keyword>
<evidence type="ECO:0000256" key="5">
    <source>
        <dbReference type="ARBA" id="ARBA00022984"/>
    </source>
</evidence>
<organism evidence="11 12">
    <name type="scientific">Variovorax paradoxus</name>
    <dbReference type="NCBI Taxonomy" id="34073"/>
    <lineage>
        <taxon>Bacteria</taxon>
        <taxon>Pseudomonadati</taxon>
        <taxon>Pseudomonadota</taxon>
        <taxon>Betaproteobacteria</taxon>
        <taxon>Burkholderiales</taxon>
        <taxon>Comamonadaceae</taxon>
        <taxon>Variovorax</taxon>
    </lineage>
</organism>
<keyword evidence="9" id="KW-0732">Signal</keyword>
<dbReference type="Pfam" id="PF03734">
    <property type="entry name" value="YkuD"/>
    <property type="match status" value="1"/>
</dbReference>
<dbReference type="InterPro" id="IPR038063">
    <property type="entry name" value="Transpep_catalytic_dom"/>
</dbReference>
<dbReference type="GO" id="GO:0071972">
    <property type="term" value="F:peptidoglycan L,D-transpeptidase activity"/>
    <property type="evidence" value="ECO:0007669"/>
    <property type="project" value="TreeGrafter"/>
</dbReference>
<dbReference type="PROSITE" id="PS52029">
    <property type="entry name" value="LD_TPASE"/>
    <property type="match status" value="1"/>
</dbReference>
<evidence type="ECO:0000256" key="4">
    <source>
        <dbReference type="ARBA" id="ARBA00022960"/>
    </source>
</evidence>
<dbReference type="InterPro" id="IPR005490">
    <property type="entry name" value="LD_TPept_cat_dom"/>
</dbReference>
<dbReference type="PANTHER" id="PTHR30582">
    <property type="entry name" value="L,D-TRANSPEPTIDASE"/>
    <property type="match status" value="1"/>
</dbReference>
<evidence type="ECO:0000256" key="9">
    <source>
        <dbReference type="SAM" id="SignalP"/>
    </source>
</evidence>
<feature type="active site" description="Nucleophile" evidence="7">
    <location>
        <position position="327"/>
    </location>
</feature>
<dbReference type="GO" id="GO:0005576">
    <property type="term" value="C:extracellular region"/>
    <property type="evidence" value="ECO:0007669"/>
    <property type="project" value="TreeGrafter"/>
</dbReference>
<dbReference type="InterPro" id="IPR050979">
    <property type="entry name" value="LD-transpeptidase"/>
</dbReference>
<dbReference type="OrthoDB" id="9787225at2"/>
<dbReference type="InterPro" id="IPR006311">
    <property type="entry name" value="TAT_signal"/>
</dbReference>
<dbReference type="EMBL" id="JXQQ01000012">
    <property type="protein sequence ID" value="KIQ34685.1"/>
    <property type="molecule type" value="Genomic_DNA"/>
</dbReference>
<dbReference type="AlphaFoldDB" id="A0A0D0N019"/>
<protein>
    <recommendedName>
        <fullName evidence="10">L,D-TPase catalytic domain-containing protein</fullName>
    </recommendedName>
</protein>
<dbReference type="Pfam" id="PF01471">
    <property type="entry name" value="PG_binding_1"/>
    <property type="match status" value="1"/>
</dbReference>
<dbReference type="InterPro" id="IPR036366">
    <property type="entry name" value="PGBDSf"/>
</dbReference>
<evidence type="ECO:0000256" key="2">
    <source>
        <dbReference type="ARBA" id="ARBA00005992"/>
    </source>
</evidence>
<dbReference type="CDD" id="cd16913">
    <property type="entry name" value="YkuD_like"/>
    <property type="match status" value="1"/>
</dbReference>
<proteinExistence type="inferred from homology"/>
<evidence type="ECO:0000313" key="12">
    <source>
        <dbReference type="Proteomes" id="UP000032067"/>
    </source>
</evidence>
<gene>
    <name evidence="11" type="ORF">RT97_06570</name>
</gene>
<dbReference type="SUPFAM" id="SSF47090">
    <property type="entry name" value="PGBD-like"/>
    <property type="match status" value="1"/>
</dbReference>
<reference evidence="11 12" key="1">
    <citation type="submission" date="2014-12" db="EMBL/GenBank/DDBJ databases">
        <title>16Stimator: statistical estimation of ribosomal gene copy numbers from draft genome assemblies.</title>
        <authorList>
            <person name="Perisin M.A."/>
            <person name="Vetter M."/>
            <person name="Gilbert J.A."/>
            <person name="Bergelson J."/>
        </authorList>
    </citation>
    <scope>NUCLEOTIDE SEQUENCE [LARGE SCALE GENOMIC DNA]</scope>
    <source>
        <strain evidence="11 12">MEDvA23</strain>
    </source>
</reference>
<dbReference type="InterPro" id="IPR002477">
    <property type="entry name" value="Peptidoglycan-bd-like"/>
</dbReference>
<feature type="signal peptide" evidence="9">
    <location>
        <begin position="1"/>
        <end position="35"/>
    </location>
</feature>
<dbReference type="Gene3D" id="1.10.101.10">
    <property type="entry name" value="PGBD-like superfamily/PGBD"/>
    <property type="match status" value="1"/>
</dbReference>
<feature type="domain" description="L,D-TPase catalytic" evidence="10">
    <location>
        <begin position="217"/>
        <end position="351"/>
    </location>
</feature>
<keyword evidence="3" id="KW-0808">Transferase</keyword>
<dbReference type="InterPro" id="IPR036365">
    <property type="entry name" value="PGBD-like_sf"/>
</dbReference>